<accession>A0A1B7SHV1</accession>
<feature type="compositionally biased region" description="Basic and acidic residues" evidence="9">
    <location>
        <begin position="591"/>
        <end position="613"/>
    </location>
</feature>
<feature type="region of interest" description="Disordered" evidence="9">
    <location>
        <begin position="1"/>
        <end position="24"/>
    </location>
</feature>
<feature type="region of interest" description="Disordered" evidence="9">
    <location>
        <begin position="98"/>
        <end position="120"/>
    </location>
</feature>
<feature type="compositionally biased region" description="Basic and acidic residues" evidence="9">
    <location>
        <begin position="11"/>
        <end position="24"/>
    </location>
</feature>
<evidence type="ECO:0000256" key="8">
    <source>
        <dbReference type="RuleBase" id="RU004020"/>
    </source>
</evidence>
<dbReference type="RefSeq" id="XP_018210987.1">
    <property type="nucleotide sequence ID" value="XM_018354598.1"/>
</dbReference>
<feature type="compositionally biased region" description="Low complexity" evidence="9">
    <location>
        <begin position="446"/>
        <end position="459"/>
    </location>
</feature>
<evidence type="ECO:0000313" key="12">
    <source>
        <dbReference type="Proteomes" id="UP000788993"/>
    </source>
</evidence>
<dbReference type="PROSITE" id="PS00434">
    <property type="entry name" value="HSF_DOMAIN"/>
    <property type="match status" value="1"/>
</dbReference>
<evidence type="ECO:0000313" key="11">
    <source>
        <dbReference type="EMBL" id="KAH3672553.1"/>
    </source>
</evidence>
<reference evidence="11" key="2">
    <citation type="submission" date="2021-01" db="EMBL/GenBank/DDBJ databases">
        <authorList>
            <person name="Schikora-Tamarit M.A."/>
        </authorList>
    </citation>
    <scope>NUCLEOTIDE SEQUENCE</scope>
    <source>
        <strain evidence="11">NCAIM Y.01608</strain>
    </source>
</reference>
<dbReference type="SMART" id="SM00415">
    <property type="entry name" value="HSF"/>
    <property type="match status" value="1"/>
</dbReference>
<dbReference type="GO" id="GO:0005634">
    <property type="term" value="C:nucleus"/>
    <property type="evidence" value="ECO:0007669"/>
    <property type="project" value="UniProtKB-SubCell"/>
</dbReference>
<organism evidence="11 12">
    <name type="scientific">Ogataea polymorpha</name>
    <dbReference type="NCBI Taxonomy" id="460523"/>
    <lineage>
        <taxon>Eukaryota</taxon>
        <taxon>Fungi</taxon>
        <taxon>Dikarya</taxon>
        <taxon>Ascomycota</taxon>
        <taxon>Saccharomycotina</taxon>
        <taxon>Pichiomycetes</taxon>
        <taxon>Pichiales</taxon>
        <taxon>Pichiaceae</taxon>
        <taxon>Ogataea</taxon>
    </lineage>
</organism>
<dbReference type="OrthoDB" id="60033at2759"/>
<feature type="compositionally biased region" description="Polar residues" evidence="9">
    <location>
        <begin position="355"/>
        <end position="370"/>
    </location>
</feature>
<keyword evidence="4" id="KW-0804">Transcription</keyword>
<feature type="compositionally biased region" description="Polar residues" evidence="9">
    <location>
        <begin position="572"/>
        <end position="584"/>
    </location>
</feature>
<dbReference type="GO" id="GO:0003700">
    <property type="term" value="F:DNA-binding transcription factor activity"/>
    <property type="evidence" value="ECO:0007669"/>
    <property type="project" value="InterPro"/>
</dbReference>
<dbReference type="PRINTS" id="PR00056">
    <property type="entry name" value="HSFDOMAIN"/>
</dbReference>
<reference evidence="11" key="1">
    <citation type="journal article" date="2021" name="Open Biol.">
        <title>Shared evolutionary footprints suggest mitochondrial oxidative damage underlies multiple complex I losses in fungi.</title>
        <authorList>
            <person name="Schikora-Tamarit M.A."/>
            <person name="Marcet-Houben M."/>
            <person name="Nosek J."/>
            <person name="Gabaldon T."/>
        </authorList>
    </citation>
    <scope>NUCLEOTIDE SEQUENCE</scope>
    <source>
        <strain evidence="11">NCAIM Y.01608</strain>
    </source>
</reference>
<comment type="subcellular location">
    <subcellularLocation>
        <location evidence="1">Nucleus</location>
    </subcellularLocation>
</comment>
<dbReference type="PANTHER" id="PTHR10015:SF396">
    <property type="entry name" value="FLOCCULATION SUPPRESSION PROTEIN"/>
    <property type="match status" value="1"/>
</dbReference>
<feature type="compositionally biased region" description="Polar residues" evidence="9">
    <location>
        <begin position="525"/>
        <end position="544"/>
    </location>
</feature>
<comment type="caution">
    <text evidence="11">The sequence shown here is derived from an EMBL/GenBank/DDBJ whole genome shotgun (WGS) entry which is preliminary data.</text>
</comment>
<keyword evidence="3" id="KW-0238">DNA-binding</keyword>
<dbReference type="InterPro" id="IPR000232">
    <property type="entry name" value="HSF_DNA-bd"/>
</dbReference>
<dbReference type="PANTHER" id="PTHR10015">
    <property type="entry name" value="HEAT SHOCK TRANSCRIPTION FACTOR"/>
    <property type="match status" value="1"/>
</dbReference>
<dbReference type="EMBL" id="JAEUBD010000753">
    <property type="protein sequence ID" value="KAH3672553.1"/>
    <property type="molecule type" value="Genomic_DNA"/>
</dbReference>
<dbReference type="AlphaFoldDB" id="A0A1B7SHV1"/>
<protein>
    <recommendedName>
        <fullName evidence="6">Heat shock transcription factor</fullName>
    </recommendedName>
    <alternativeName>
        <fullName evidence="7">Heat shock factor protein</fullName>
    </alternativeName>
</protein>
<evidence type="ECO:0000256" key="9">
    <source>
        <dbReference type="SAM" id="MobiDB-lite"/>
    </source>
</evidence>
<keyword evidence="2" id="KW-0805">Transcription regulation</keyword>
<keyword evidence="5" id="KW-0539">Nucleus</keyword>
<dbReference type="InterPro" id="IPR036390">
    <property type="entry name" value="WH_DNA-bd_sf"/>
</dbReference>
<gene>
    <name evidence="11" type="ORF">OGATHE_002198</name>
</gene>
<comment type="similarity">
    <text evidence="8">Belongs to the HSF family.</text>
</comment>
<evidence type="ECO:0000256" key="7">
    <source>
        <dbReference type="ARBA" id="ARBA00084017"/>
    </source>
</evidence>
<sequence>MSSEEPVAMAKQDETREVKDKETKNPNTSFIHKLYAMLEDHNLDHLIWWHSNQTSFYVLPSEEFTRVLSNYFKHANIASFIRQLNMYGFHKVNDNFSNETLTTTPPPSDQTGSRKGSNSSNNGSYVWEFKHSSGWFRQGNIEGLTQIKRRSFKNIASQKEVHSLKLPQTEGMKDAQNYVPYRYHPNSPGDLNDATMQEEVDMKARLTNSYVQQQMSTTMPPKELNYLELTGQYHDLLRAYDALTYRYKIVKEDLTKTNYDCVSLLDVLKDVVGLIPKEPANEMMTTKLLSELEKFKTNVLQRCAARDMAFKQVTNGLGHYAEGGSIFSDSHGSLAVPVHSPHTSLSHIPQPPPRNSSATSSFHPYDQSQLPYKDIRYSGSSNRPRNLSVFDPLQPATPSMINTGPPPPPPGEQSPAFLSQMHESDISHQSAQQPLRRNSPAIMPFSGSPGPVRRSSPGPGNLPPPLIMQTLSGVPAESAKTRSSSANSLSYFQSTAPAPSGSPTNNLKRAGSVPSQPVAEEKRSSQTYSLSNPPRSIPPQMNQRSVHEHQQQQTAQQSRTNSSSSASATSVPGLQTASSATVYSLLNPPKGRTEDQKRESEAPEESVKRIRNQ</sequence>
<evidence type="ECO:0000256" key="3">
    <source>
        <dbReference type="ARBA" id="ARBA00023125"/>
    </source>
</evidence>
<feature type="compositionally biased region" description="Polar residues" evidence="9">
    <location>
        <begin position="427"/>
        <end position="436"/>
    </location>
</feature>
<proteinExistence type="inferred from homology"/>
<dbReference type="FunFam" id="1.10.10.10:FF:000027">
    <property type="entry name" value="Heat shock transcription factor 1"/>
    <property type="match status" value="1"/>
</dbReference>
<feature type="compositionally biased region" description="Low complexity" evidence="9">
    <location>
        <begin position="551"/>
        <end position="570"/>
    </location>
</feature>
<evidence type="ECO:0000259" key="10">
    <source>
        <dbReference type="PROSITE" id="PS00434"/>
    </source>
</evidence>
<evidence type="ECO:0000256" key="4">
    <source>
        <dbReference type="ARBA" id="ARBA00023163"/>
    </source>
</evidence>
<evidence type="ECO:0000256" key="6">
    <source>
        <dbReference type="ARBA" id="ARBA00068818"/>
    </source>
</evidence>
<dbReference type="Gene3D" id="1.10.10.10">
    <property type="entry name" value="Winged helix-like DNA-binding domain superfamily/Winged helix DNA-binding domain"/>
    <property type="match status" value="1"/>
</dbReference>
<evidence type="ECO:0000256" key="1">
    <source>
        <dbReference type="ARBA" id="ARBA00004123"/>
    </source>
</evidence>
<dbReference type="SUPFAM" id="SSF46785">
    <property type="entry name" value="Winged helix' DNA-binding domain"/>
    <property type="match status" value="1"/>
</dbReference>
<name>A0A1B7SHV1_9ASCO</name>
<dbReference type="InterPro" id="IPR036388">
    <property type="entry name" value="WH-like_DNA-bd_sf"/>
</dbReference>
<feature type="region of interest" description="Disordered" evidence="9">
    <location>
        <begin position="338"/>
        <end position="613"/>
    </location>
</feature>
<dbReference type="Proteomes" id="UP000788993">
    <property type="component" value="Unassembled WGS sequence"/>
</dbReference>
<feature type="domain" description="HSF-type DNA-binding" evidence="10">
    <location>
        <begin position="68"/>
        <end position="92"/>
    </location>
</feature>
<feature type="compositionally biased region" description="Polar residues" evidence="9">
    <location>
        <begin position="481"/>
        <end position="507"/>
    </location>
</feature>
<evidence type="ECO:0000256" key="5">
    <source>
        <dbReference type="ARBA" id="ARBA00023242"/>
    </source>
</evidence>
<dbReference type="Pfam" id="PF00447">
    <property type="entry name" value="HSF_DNA-bind"/>
    <property type="match status" value="1"/>
</dbReference>
<keyword evidence="12" id="KW-1185">Reference proteome</keyword>
<evidence type="ECO:0000256" key="2">
    <source>
        <dbReference type="ARBA" id="ARBA00023015"/>
    </source>
</evidence>
<dbReference type="GO" id="GO:0043565">
    <property type="term" value="F:sequence-specific DNA binding"/>
    <property type="evidence" value="ECO:0007669"/>
    <property type="project" value="InterPro"/>
</dbReference>